<organism evidence="1 2">
    <name type="scientific">Clitoria ternatea</name>
    <name type="common">Butterfly pea</name>
    <dbReference type="NCBI Taxonomy" id="43366"/>
    <lineage>
        <taxon>Eukaryota</taxon>
        <taxon>Viridiplantae</taxon>
        <taxon>Streptophyta</taxon>
        <taxon>Embryophyta</taxon>
        <taxon>Tracheophyta</taxon>
        <taxon>Spermatophyta</taxon>
        <taxon>Magnoliopsida</taxon>
        <taxon>eudicotyledons</taxon>
        <taxon>Gunneridae</taxon>
        <taxon>Pentapetalae</taxon>
        <taxon>rosids</taxon>
        <taxon>fabids</taxon>
        <taxon>Fabales</taxon>
        <taxon>Fabaceae</taxon>
        <taxon>Papilionoideae</taxon>
        <taxon>50 kb inversion clade</taxon>
        <taxon>NPAAA clade</taxon>
        <taxon>indigoferoid/millettioid clade</taxon>
        <taxon>Phaseoleae</taxon>
        <taxon>Clitoria</taxon>
    </lineage>
</organism>
<evidence type="ECO:0000313" key="1">
    <source>
        <dbReference type="EMBL" id="KAK7271952.1"/>
    </source>
</evidence>
<accession>A0AAN9F8N9</accession>
<proteinExistence type="predicted"/>
<evidence type="ECO:0000313" key="2">
    <source>
        <dbReference type="Proteomes" id="UP001359559"/>
    </source>
</evidence>
<keyword evidence="2" id="KW-1185">Reference proteome</keyword>
<reference evidence="1 2" key="1">
    <citation type="submission" date="2024-01" db="EMBL/GenBank/DDBJ databases">
        <title>The genomes of 5 underutilized Papilionoideae crops provide insights into root nodulation and disease resistance.</title>
        <authorList>
            <person name="Yuan L."/>
        </authorList>
    </citation>
    <scope>NUCLEOTIDE SEQUENCE [LARGE SCALE GENOMIC DNA]</scope>
    <source>
        <strain evidence="1">LY-2023</strain>
        <tissue evidence="1">Leaf</tissue>
    </source>
</reference>
<dbReference type="Proteomes" id="UP001359559">
    <property type="component" value="Unassembled WGS sequence"/>
</dbReference>
<protein>
    <submittedName>
        <fullName evidence="1">Uncharacterized protein</fullName>
    </submittedName>
</protein>
<dbReference type="EMBL" id="JAYKXN010000007">
    <property type="protein sequence ID" value="KAK7271952.1"/>
    <property type="molecule type" value="Genomic_DNA"/>
</dbReference>
<sequence length="71" mass="8572">MVLVVQQDYLRYCSWLIPPIKILVFNLDVEIRNKSLLLNMIFTWTYKTSRRNNESIPRQICLTKRKVDSKK</sequence>
<gene>
    <name evidence="1" type="ORF">RJT34_28250</name>
</gene>
<dbReference type="AlphaFoldDB" id="A0AAN9F8N9"/>
<comment type="caution">
    <text evidence="1">The sequence shown here is derived from an EMBL/GenBank/DDBJ whole genome shotgun (WGS) entry which is preliminary data.</text>
</comment>
<name>A0AAN9F8N9_CLITE</name>